<feature type="transmembrane region" description="Helical" evidence="7">
    <location>
        <begin position="113"/>
        <end position="135"/>
    </location>
</feature>
<evidence type="ECO:0000256" key="5">
    <source>
        <dbReference type="ARBA" id="ARBA00023049"/>
    </source>
</evidence>
<keyword evidence="10" id="KW-1185">Reference proteome</keyword>
<protein>
    <submittedName>
        <fullName evidence="9">M48 family metalloprotease</fullName>
        <ecNumber evidence="9">3.4.24.-</ecNumber>
    </submittedName>
</protein>
<keyword evidence="2" id="KW-0479">Metal-binding</keyword>
<evidence type="ECO:0000256" key="2">
    <source>
        <dbReference type="ARBA" id="ARBA00022723"/>
    </source>
</evidence>
<proteinExistence type="inferred from homology"/>
<feature type="transmembrane region" description="Helical" evidence="7">
    <location>
        <begin position="7"/>
        <end position="23"/>
    </location>
</feature>
<dbReference type="Proteomes" id="UP001595882">
    <property type="component" value="Unassembled WGS sequence"/>
</dbReference>
<comment type="similarity">
    <text evidence="6">Belongs to the peptidase M48 family.</text>
</comment>
<evidence type="ECO:0000313" key="9">
    <source>
        <dbReference type="EMBL" id="MFC4403200.1"/>
    </source>
</evidence>
<accession>A0ABV8WTW1</accession>
<feature type="domain" description="Peptidase M48" evidence="8">
    <location>
        <begin position="179"/>
        <end position="377"/>
    </location>
</feature>
<dbReference type="Gene3D" id="3.30.2010.10">
    <property type="entry name" value="Metalloproteases ('zincins'), catalytic domain"/>
    <property type="match status" value="1"/>
</dbReference>
<sequence>MKKLLSAYFLFIIGLFVYFYYFYPLNSLSDSRYGALSHAFYFAMLPLQMILLYCIVKSEVSYLWIGRYNSRLFQSFLLSALLVLLDLFVRLPFQMTWYSLSRSEGTLTQPFLSWFLDLLLSAGLFFITLFLLIYFSRIFMEKWPKKWGTILWFSILPIAVFIVFIQPIWIDPLFDDFRPLQSGQLRSEMEELTDSVNLSNVDFLVVNKSEKVTTYNAYVTGIFGHARIVLWDTMLHGMDQAEILFITAHEVAHYLYKHVYIGTGLYLLSSLILLILLQQLAIRWKNDHSITRLLKLLLTASIVLTIIQPVSLFVSRQMETTADFFAIEHTEDLVPAMHTYYLLAEQSKTDIAPAAWIRFFRLSHPSIRERIEKMEEIIEKRETKP</sequence>
<gene>
    <name evidence="9" type="ORF">ACFOY7_08930</name>
</gene>
<evidence type="ECO:0000256" key="7">
    <source>
        <dbReference type="SAM" id="Phobius"/>
    </source>
</evidence>
<comment type="cofactor">
    <cofactor evidence="6">
        <name>Zn(2+)</name>
        <dbReference type="ChEBI" id="CHEBI:29105"/>
    </cofactor>
    <text evidence="6">Binds 1 zinc ion per subunit.</text>
</comment>
<keyword evidence="7" id="KW-1133">Transmembrane helix</keyword>
<reference evidence="10" key="1">
    <citation type="journal article" date="2019" name="Int. J. Syst. Evol. Microbiol.">
        <title>The Global Catalogue of Microorganisms (GCM) 10K type strain sequencing project: providing services to taxonomists for standard genome sequencing and annotation.</title>
        <authorList>
            <consortium name="The Broad Institute Genomics Platform"/>
            <consortium name="The Broad Institute Genome Sequencing Center for Infectious Disease"/>
            <person name="Wu L."/>
            <person name="Ma J."/>
        </authorList>
    </citation>
    <scope>NUCLEOTIDE SEQUENCE [LARGE SCALE GENOMIC DNA]</scope>
    <source>
        <strain evidence="10">CCUG 37865</strain>
    </source>
</reference>
<feature type="transmembrane region" description="Helical" evidence="7">
    <location>
        <begin position="35"/>
        <end position="56"/>
    </location>
</feature>
<dbReference type="EC" id="3.4.24.-" evidence="9"/>
<dbReference type="PANTHER" id="PTHR10120">
    <property type="entry name" value="CAAX PRENYL PROTEASE 1"/>
    <property type="match status" value="1"/>
</dbReference>
<dbReference type="GO" id="GO:0008237">
    <property type="term" value="F:metallopeptidase activity"/>
    <property type="evidence" value="ECO:0007669"/>
    <property type="project" value="UniProtKB-KW"/>
</dbReference>
<comment type="caution">
    <text evidence="9">The sequence shown here is derived from an EMBL/GenBank/DDBJ whole genome shotgun (WGS) entry which is preliminary data.</text>
</comment>
<evidence type="ECO:0000256" key="1">
    <source>
        <dbReference type="ARBA" id="ARBA00022670"/>
    </source>
</evidence>
<dbReference type="Pfam" id="PF01435">
    <property type="entry name" value="Peptidase_M48"/>
    <property type="match status" value="1"/>
</dbReference>
<feature type="transmembrane region" description="Helical" evidence="7">
    <location>
        <begin position="147"/>
        <end position="170"/>
    </location>
</feature>
<evidence type="ECO:0000256" key="4">
    <source>
        <dbReference type="ARBA" id="ARBA00022833"/>
    </source>
</evidence>
<dbReference type="RefSeq" id="WP_390251503.1">
    <property type="nucleotide sequence ID" value="NZ_JBHSDT010000004.1"/>
</dbReference>
<name>A0ABV8WTW1_9BACI</name>
<feature type="transmembrane region" description="Helical" evidence="7">
    <location>
        <begin position="293"/>
        <end position="314"/>
    </location>
</feature>
<evidence type="ECO:0000313" key="10">
    <source>
        <dbReference type="Proteomes" id="UP001595882"/>
    </source>
</evidence>
<keyword evidence="3 6" id="KW-0378">Hydrolase</keyword>
<keyword evidence="1 6" id="KW-0645">Protease</keyword>
<keyword evidence="5 6" id="KW-0482">Metalloprotease</keyword>
<keyword evidence="4 6" id="KW-0862">Zinc</keyword>
<evidence type="ECO:0000256" key="3">
    <source>
        <dbReference type="ARBA" id="ARBA00022801"/>
    </source>
</evidence>
<evidence type="ECO:0000259" key="8">
    <source>
        <dbReference type="Pfam" id="PF01435"/>
    </source>
</evidence>
<keyword evidence="7" id="KW-0812">Transmembrane</keyword>
<dbReference type="InterPro" id="IPR001915">
    <property type="entry name" value="Peptidase_M48"/>
</dbReference>
<feature type="transmembrane region" description="Helical" evidence="7">
    <location>
        <begin position="259"/>
        <end position="281"/>
    </location>
</feature>
<dbReference type="EMBL" id="JBHSDT010000004">
    <property type="protein sequence ID" value="MFC4403200.1"/>
    <property type="molecule type" value="Genomic_DNA"/>
</dbReference>
<keyword evidence="7" id="KW-0472">Membrane</keyword>
<evidence type="ECO:0000256" key="6">
    <source>
        <dbReference type="RuleBase" id="RU003983"/>
    </source>
</evidence>
<feature type="transmembrane region" description="Helical" evidence="7">
    <location>
        <begin position="76"/>
        <end position="93"/>
    </location>
</feature>
<organism evidence="9 10">
    <name type="scientific">Gracilibacillus xinjiangensis</name>
    <dbReference type="NCBI Taxonomy" id="1193282"/>
    <lineage>
        <taxon>Bacteria</taxon>
        <taxon>Bacillati</taxon>
        <taxon>Bacillota</taxon>
        <taxon>Bacilli</taxon>
        <taxon>Bacillales</taxon>
        <taxon>Bacillaceae</taxon>
        <taxon>Gracilibacillus</taxon>
    </lineage>
</organism>